<feature type="domain" description="Ferrous iron transporter FeoA-like" evidence="3">
    <location>
        <begin position="26"/>
        <end position="97"/>
    </location>
</feature>
<keyword evidence="5" id="KW-1185">Reference proteome</keyword>
<evidence type="ECO:0000313" key="4">
    <source>
        <dbReference type="EMBL" id="CCG09844.1"/>
    </source>
</evidence>
<reference evidence="4 5" key="1">
    <citation type="submission" date="2012-02" db="EMBL/GenBank/DDBJ databases">
        <title>Shotgun genome sequence of Phaeospirillum photometricum DSM 122.</title>
        <authorList>
            <person name="Duquesne K."/>
            <person name="Sturgis J."/>
        </authorList>
    </citation>
    <scope>NUCLEOTIDE SEQUENCE [LARGE SCALE GENOMIC DNA]</scope>
    <source>
        <strain evidence="5">DSM122</strain>
    </source>
</reference>
<dbReference type="HOGENOM" id="CLU_2303848_0_0_5"/>
<feature type="region of interest" description="Disordered" evidence="2">
    <location>
        <begin position="1"/>
        <end position="30"/>
    </location>
</feature>
<dbReference type="RefSeq" id="WP_014416472.1">
    <property type="nucleotide sequence ID" value="NC_017059.1"/>
</dbReference>
<evidence type="ECO:0000259" key="3">
    <source>
        <dbReference type="SMART" id="SM00899"/>
    </source>
</evidence>
<dbReference type="OrthoDB" id="7862273at2"/>
<dbReference type="Gene3D" id="2.30.30.90">
    <property type="match status" value="1"/>
</dbReference>
<dbReference type="Pfam" id="PF04023">
    <property type="entry name" value="FeoA"/>
    <property type="match status" value="1"/>
</dbReference>
<dbReference type="InterPro" id="IPR008988">
    <property type="entry name" value="Transcriptional_repressor_C"/>
</dbReference>
<dbReference type="STRING" id="1150469.RSPPHO_03218"/>
<accession>H6SRC2</accession>
<dbReference type="InterPro" id="IPR007167">
    <property type="entry name" value="Fe-transptr_FeoA-like"/>
</dbReference>
<organism evidence="4 5">
    <name type="scientific">Pararhodospirillum photometricum DSM 122</name>
    <dbReference type="NCBI Taxonomy" id="1150469"/>
    <lineage>
        <taxon>Bacteria</taxon>
        <taxon>Pseudomonadati</taxon>
        <taxon>Pseudomonadota</taxon>
        <taxon>Alphaproteobacteria</taxon>
        <taxon>Rhodospirillales</taxon>
        <taxon>Rhodospirillaceae</taxon>
        <taxon>Pararhodospirillum</taxon>
    </lineage>
</organism>
<keyword evidence="1" id="KW-0408">Iron</keyword>
<dbReference type="PATRIC" id="fig|1150469.3.peg.3621"/>
<dbReference type="EMBL" id="HE663493">
    <property type="protein sequence ID" value="CCG09844.1"/>
    <property type="molecule type" value="Genomic_DNA"/>
</dbReference>
<proteinExistence type="predicted"/>
<name>H6SRC2_PARPM</name>
<protein>
    <recommendedName>
        <fullName evidence="3">Ferrous iron transporter FeoA-like domain-containing protein</fullName>
    </recommendedName>
</protein>
<evidence type="ECO:0000313" key="5">
    <source>
        <dbReference type="Proteomes" id="UP000033220"/>
    </source>
</evidence>
<gene>
    <name evidence="4" type="ORF">RSPPHO_03218</name>
</gene>
<dbReference type="KEGG" id="rpm:RSPPHO_03218"/>
<dbReference type="Proteomes" id="UP000033220">
    <property type="component" value="Chromosome DSM 122"/>
</dbReference>
<evidence type="ECO:0000256" key="2">
    <source>
        <dbReference type="SAM" id="MobiDB-lite"/>
    </source>
</evidence>
<dbReference type="SMART" id="SM00899">
    <property type="entry name" value="FeoA"/>
    <property type="match status" value="1"/>
</dbReference>
<sequence length="100" mass="10281">MAFHGESAVLAHQDTEMDAAPGRGMKPLSETDPCSAVVVTGVLGGRRVARDLGDLGVRVGSTLTIVRRLTGGAVAVRRGGMTVAIGALLARQVMVRPNCA</sequence>
<dbReference type="InterPro" id="IPR038157">
    <property type="entry name" value="FeoA_core_dom"/>
</dbReference>
<dbReference type="GO" id="GO:0046914">
    <property type="term" value="F:transition metal ion binding"/>
    <property type="evidence" value="ECO:0007669"/>
    <property type="project" value="InterPro"/>
</dbReference>
<dbReference type="SUPFAM" id="SSF50037">
    <property type="entry name" value="C-terminal domain of transcriptional repressors"/>
    <property type="match status" value="1"/>
</dbReference>
<evidence type="ECO:0000256" key="1">
    <source>
        <dbReference type="ARBA" id="ARBA00023004"/>
    </source>
</evidence>
<dbReference type="AlphaFoldDB" id="H6SRC2"/>